<accession>A0ACC1CSG9</accession>
<dbReference type="EMBL" id="CM034404">
    <property type="protein sequence ID" value="KAJ0174177.1"/>
    <property type="molecule type" value="Genomic_DNA"/>
</dbReference>
<organism evidence="1 2">
    <name type="scientific">Dendrolimus kikuchii</name>
    <dbReference type="NCBI Taxonomy" id="765133"/>
    <lineage>
        <taxon>Eukaryota</taxon>
        <taxon>Metazoa</taxon>
        <taxon>Ecdysozoa</taxon>
        <taxon>Arthropoda</taxon>
        <taxon>Hexapoda</taxon>
        <taxon>Insecta</taxon>
        <taxon>Pterygota</taxon>
        <taxon>Neoptera</taxon>
        <taxon>Endopterygota</taxon>
        <taxon>Lepidoptera</taxon>
        <taxon>Glossata</taxon>
        <taxon>Ditrysia</taxon>
        <taxon>Bombycoidea</taxon>
        <taxon>Lasiocampidae</taxon>
        <taxon>Dendrolimus</taxon>
    </lineage>
</organism>
<proteinExistence type="predicted"/>
<dbReference type="Proteomes" id="UP000824533">
    <property type="component" value="Linkage Group LG18"/>
</dbReference>
<protein>
    <submittedName>
        <fullName evidence="1">Uncharacterized protein</fullName>
    </submittedName>
</protein>
<evidence type="ECO:0000313" key="2">
    <source>
        <dbReference type="Proteomes" id="UP000824533"/>
    </source>
</evidence>
<sequence length="86" mass="10317">MQYFALNVSSVRRTRAFRISLERALRGRQLRACRFMHRHFAVHLIERFRVGCTCIMEIEHFDTDLFIDEIQKRKASSYMGHAKSRL</sequence>
<keyword evidence="2" id="KW-1185">Reference proteome</keyword>
<name>A0ACC1CSG9_9NEOP</name>
<reference evidence="1 2" key="1">
    <citation type="journal article" date="2021" name="Front. Genet.">
        <title>Chromosome-Level Genome Assembly Reveals Significant Gene Expansion in the Toll and IMD Signaling Pathways of Dendrolimus kikuchii.</title>
        <authorList>
            <person name="Zhou J."/>
            <person name="Wu P."/>
            <person name="Xiong Z."/>
            <person name="Liu N."/>
            <person name="Zhao N."/>
            <person name="Ji M."/>
            <person name="Qiu Y."/>
            <person name="Yang B."/>
        </authorList>
    </citation>
    <scope>NUCLEOTIDE SEQUENCE [LARGE SCALE GENOMIC DNA]</scope>
    <source>
        <strain evidence="1">Ann1</strain>
    </source>
</reference>
<gene>
    <name evidence="1" type="ORF">K1T71_010323</name>
</gene>
<evidence type="ECO:0000313" key="1">
    <source>
        <dbReference type="EMBL" id="KAJ0174177.1"/>
    </source>
</evidence>
<comment type="caution">
    <text evidence="1">The sequence shown here is derived from an EMBL/GenBank/DDBJ whole genome shotgun (WGS) entry which is preliminary data.</text>
</comment>